<accession>A0A5J4RA28</accession>
<reference evidence="1" key="1">
    <citation type="submission" date="2019-03" db="EMBL/GenBank/DDBJ databases">
        <title>Single cell metagenomics reveals metabolic interactions within the superorganism composed of flagellate Streblomastix strix and complex community of Bacteroidetes bacteria on its surface.</title>
        <authorList>
            <person name="Treitli S.C."/>
            <person name="Kolisko M."/>
            <person name="Husnik F."/>
            <person name="Keeling P."/>
            <person name="Hampl V."/>
        </authorList>
    </citation>
    <scope>NUCLEOTIDE SEQUENCE</scope>
    <source>
        <strain evidence="1">STM</strain>
    </source>
</reference>
<comment type="caution">
    <text evidence="1">The sequence shown here is derived from an EMBL/GenBank/DDBJ whole genome shotgun (WGS) entry which is preliminary data.</text>
</comment>
<name>A0A5J4RA28_9ZZZZ</name>
<organism evidence="1">
    <name type="scientific">termite gut metagenome</name>
    <dbReference type="NCBI Taxonomy" id="433724"/>
    <lineage>
        <taxon>unclassified sequences</taxon>
        <taxon>metagenomes</taxon>
        <taxon>organismal metagenomes</taxon>
    </lineage>
</organism>
<protein>
    <submittedName>
        <fullName evidence="1">Uncharacterized protein</fullName>
    </submittedName>
</protein>
<proteinExistence type="predicted"/>
<dbReference type="AlphaFoldDB" id="A0A5J4RA28"/>
<evidence type="ECO:0000313" key="1">
    <source>
        <dbReference type="EMBL" id="KAA6330608.1"/>
    </source>
</evidence>
<dbReference type="EMBL" id="SNRY01001480">
    <property type="protein sequence ID" value="KAA6330608.1"/>
    <property type="molecule type" value="Genomic_DNA"/>
</dbReference>
<gene>
    <name evidence="1" type="ORF">EZS27_020707</name>
</gene>
<sequence length="132" mass="15357">MKSKKNIIIEQYNALSTFLQKLTDKEIVDLENGEKEIKFQIINKGKHTTKEFSIDEDSIQEIISKLNCMTSREEGNELLNSKCSVRQDYESIAKRIDIPYTQKDTIEKLKEKIIEGTIGFRLRSQAIQDKNE</sequence>